<feature type="region of interest" description="Disordered" evidence="1">
    <location>
        <begin position="1"/>
        <end position="25"/>
    </location>
</feature>
<protein>
    <submittedName>
        <fullName evidence="2">Uncharacterized protein</fullName>
    </submittedName>
</protein>
<proteinExistence type="predicted"/>
<organism evidence="2">
    <name type="scientific">Opuntia streptacantha</name>
    <name type="common">Prickly pear cactus</name>
    <name type="synonym">Opuntia cardona</name>
    <dbReference type="NCBI Taxonomy" id="393608"/>
    <lineage>
        <taxon>Eukaryota</taxon>
        <taxon>Viridiplantae</taxon>
        <taxon>Streptophyta</taxon>
        <taxon>Embryophyta</taxon>
        <taxon>Tracheophyta</taxon>
        <taxon>Spermatophyta</taxon>
        <taxon>Magnoliopsida</taxon>
        <taxon>eudicotyledons</taxon>
        <taxon>Gunneridae</taxon>
        <taxon>Pentapetalae</taxon>
        <taxon>Caryophyllales</taxon>
        <taxon>Cactineae</taxon>
        <taxon>Cactaceae</taxon>
        <taxon>Opuntioideae</taxon>
        <taxon>Opuntia</taxon>
    </lineage>
</organism>
<accession>A0A7C9ATJ5</accession>
<evidence type="ECO:0000313" key="2">
    <source>
        <dbReference type="EMBL" id="MBA4674837.1"/>
    </source>
</evidence>
<name>A0A7C9ATJ5_OPUST</name>
<evidence type="ECO:0000256" key="1">
    <source>
        <dbReference type="SAM" id="MobiDB-lite"/>
    </source>
</evidence>
<dbReference type="AlphaFoldDB" id="A0A7C9ATJ5"/>
<reference evidence="2" key="1">
    <citation type="journal article" date="2013" name="J. Plant Res.">
        <title>Effect of fungi and light on seed germination of three Opuntia species from semiarid lands of central Mexico.</title>
        <authorList>
            <person name="Delgado-Sanchez P."/>
            <person name="Jimenez-Bremont J.F."/>
            <person name="Guerrero-Gonzalez Mde L."/>
            <person name="Flores J."/>
        </authorList>
    </citation>
    <scope>NUCLEOTIDE SEQUENCE</scope>
    <source>
        <tissue evidence="2">Cladode</tissue>
    </source>
</reference>
<dbReference type="EMBL" id="GISG01264526">
    <property type="protein sequence ID" value="MBA4674837.1"/>
    <property type="molecule type" value="Transcribed_RNA"/>
</dbReference>
<sequence length="99" mass="10608">MAPMLKSGTATMLKRSRSYSSPKTSSSHFIAALREYIACPVLGKSSGGVQILRETLRPDRVTNVSSLLSSFPATKANKYDGFLKGSSQTAKCLPPSRSP</sequence>
<reference evidence="2" key="2">
    <citation type="submission" date="2020-07" db="EMBL/GenBank/DDBJ databases">
        <authorList>
            <person name="Vera ALvarez R."/>
            <person name="Arias-Moreno D.M."/>
            <person name="Jimenez-Jacinto V."/>
            <person name="Jimenez-Bremont J.F."/>
            <person name="Swaminathan K."/>
            <person name="Moose S.P."/>
            <person name="Guerrero-Gonzalez M.L."/>
            <person name="Marino-Ramirez L."/>
            <person name="Landsman D."/>
            <person name="Rodriguez-Kessler M."/>
            <person name="Delgado-Sanchez P."/>
        </authorList>
    </citation>
    <scope>NUCLEOTIDE SEQUENCE</scope>
    <source>
        <tissue evidence="2">Cladode</tissue>
    </source>
</reference>